<keyword evidence="5" id="KW-0677">Repeat</keyword>
<protein>
    <recommendedName>
        <fullName evidence="3 8">AP-3 complex subunit delta</fullName>
    </recommendedName>
</protein>
<dbReference type="GO" id="GO:0005794">
    <property type="term" value="C:Golgi apparatus"/>
    <property type="evidence" value="ECO:0007669"/>
    <property type="project" value="UniProtKB-SubCell"/>
</dbReference>
<dbReference type="AlphaFoldDB" id="A0A0J9XGT4"/>
<evidence type="ECO:0000256" key="5">
    <source>
        <dbReference type="ARBA" id="ARBA00022737"/>
    </source>
</evidence>
<evidence type="ECO:0000256" key="1">
    <source>
        <dbReference type="ARBA" id="ARBA00004145"/>
    </source>
</evidence>
<comment type="subunit">
    <text evidence="8">Adaptor protein complex 3 (AP-3) is a heterotetramer.</text>
</comment>
<dbReference type="GO" id="GO:0006896">
    <property type="term" value="P:Golgi to vacuole transport"/>
    <property type="evidence" value="ECO:0007669"/>
    <property type="project" value="TreeGrafter"/>
</dbReference>
<evidence type="ECO:0000259" key="10">
    <source>
        <dbReference type="Pfam" id="PF01602"/>
    </source>
</evidence>
<gene>
    <name evidence="11" type="ORF">BN980_GECA13s03431g</name>
</gene>
<evidence type="ECO:0000256" key="6">
    <source>
        <dbReference type="ARBA" id="ARBA00022927"/>
    </source>
</evidence>
<feature type="domain" description="Clathrin/coatomer adaptor adaptin-like N-terminal" evidence="10">
    <location>
        <begin position="50"/>
        <end position="613"/>
    </location>
</feature>
<sequence length="936" mass="104268">MSSQSRDDVLSRLNPFGTVFTKTLHDLIRGIRACKDATAREQFLKDAISDCRTEAQSPDMDTKTMAVLKLAYLEMYGFDMSWASFHVLEVMSSSKFQQKRVGYLAAIQSFRNDPDVLMLTTNLLKKDIGSAHPLEISVALGAVASIVTPPLAQDLSDDILKMLNHSKPYVRKKAILAMYKIFLQFPEALRTSFPRLKEKLGDPDPSVVSATVNVICELAKTNPKNYVELAPALYELLTTSSDNWMLIKILKLFSSLAQKEPRLKTKLIPPILKLLDKTSSKSLMYECVNCIVSGGMLGPEDFDIAQICVEKLRPFFEIPDGFSRPDKNLKFVGLLALSKIIKVHPVFVDSHQDIILECVDDADLTIRERALDMISGVVTEDTMIEIVTRLKAQLTPDLVEKDSFIMPKSYRVSVIRKIIEICSRDMYNYLPDFDWYSSVLVELVQLADGADEVGAEIGEQLRDISVRVKEVRDTVVLASVNLASKQYCFSHMPSVLPAVLWIIGEYPSYHAYPVDVVFVITSLIANNSSWATGSGLDVKENQEALSGAVIIGIQTVVKIYAYFVNISVGWTSNKSEVINQLTDKIVSFLELFSTSLNFEVQERAVEFLELFKLIQQALEEHPKDSLEAPRLLTVAIPSLFNSYELNPVAPDSQWRIAVPEGLDLDQQIYEPELISDDESEEDWDILGGGGIASTVVVSSPEEWKSSVSNPTSKINLLLDPEESEKRKQERLERQKDDPFYISVPSGSGTPLPDSRPLTPDESHRQRLALNENSQRSSLDIDNIPVTKLDLSQQNQQRKRRAKLAIIKDELVEGAIESDDSTNRPSHTTPPLVHHSNNNKGSALRIDSSLLANFDLNSSEANDEEGQEELEKLRKKLESKVSIGDSVSKPGDEVVAKPKKKKKSSSSKTAAGEGEKKKKKKKKAVAKFEDAPAAADA</sequence>
<evidence type="ECO:0000256" key="9">
    <source>
        <dbReference type="SAM" id="MobiDB-lite"/>
    </source>
</evidence>
<dbReference type="GO" id="GO:0030123">
    <property type="term" value="C:AP-3 adaptor complex"/>
    <property type="evidence" value="ECO:0007669"/>
    <property type="project" value="InterPro"/>
</dbReference>
<evidence type="ECO:0000313" key="11">
    <source>
        <dbReference type="EMBL" id="CDO56126.1"/>
    </source>
</evidence>
<dbReference type="PIRSF" id="PIRSF037092">
    <property type="entry name" value="AP3_complex_delta"/>
    <property type="match status" value="1"/>
</dbReference>
<keyword evidence="6 8" id="KW-0653">Protein transport</keyword>
<keyword evidence="4 8" id="KW-0813">Transport</keyword>
<dbReference type="InterPro" id="IPR016024">
    <property type="entry name" value="ARM-type_fold"/>
</dbReference>
<dbReference type="InterPro" id="IPR017105">
    <property type="entry name" value="AP3_complex_dsu"/>
</dbReference>
<dbReference type="SUPFAM" id="SSF48371">
    <property type="entry name" value="ARM repeat"/>
    <property type="match status" value="1"/>
</dbReference>
<reference evidence="11" key="1">
    <citation type="submission" date="2014-03" db="EMBL/GenBank/DDBJ databases">
        <authorList>
            <person name="Casaregola S."/>
        </authorList>
    </citation>
    <scope>NUCLEOTIDE SEQUENCE [LARGE SCALE GENOMIC DNA]</scope>
    <source>
        <strain evidence="11">CLIB 918</strain>
    </source>
</reference>
<feature type="region of interest" description="Disordered" evidence="9">
    <location>
        <begin position="877"/>
        <end position="936"/>
    </location>
</feature>
<dbReference type="GO" id="GO:0006623">
    <property type="term" value="P:protein targeting to vacuole"/>
    <property type="evidence" value="ECO:0007669"/>
    <property type="project" value="TreeGrafter"/>
</dbReference>
<feature type="compositionally biased region" description="Polar residues" evidence="9">
    <location>
        <begin position="705"/>
        <end position="714"/>
    </location>
</feature>
<keyword evidence="8" id="KW-0333">Golgi apparatus</keyword>
<evidence type="ECO:0000256" key="7">
    <source>
        <dbReference type="ARBA" id="ARBA00023136"/>
    </source>
</evidence>
<dbReference type="InterPro" id="IPR011989">
    <property type="entry name" value="ARM-like"/>
</dbReference>
<keyword evidence="12" id="KW-1185">Reference proteome</keyword>
<dbReference type="PANTHER" id="PTHR22781:SF12">
    <property type="entry name" value="AP-3 COMPLEX SUBUNIT DELTA-1"/>
    <property type="match status" value="1"/>
</dbReference>
<comment type="function">
    <text evidence="8">Part of the AP-3 complex, an adaptor-related complex which is not clathrin-associated. The complex is associated with the Golgi region as well as more peripheral structures. It facilitates the budding of vesicles from the Golgi membrane.</text>
</comment>
<name>A0A0J9XGT4_GEOCN</name>
<feature type="compositionally biased region" description="Polar residues" evidence="9">
    <location>
        <begin position="822"/>
        <end position="840"/>
    </location>
</feature>
<dbReference type="STRING" id="1173061.A0A0J9XGT4"/>
<dbReference type="InterPro" id="IPR002553">
    <property type="entry name" value="Clathrin/coatomer_adapt-like_N"/>
</dbReference>
<dbReference type="EMBL" id="CCBN010000013">
    <property type="protein sequence ID" value="CDO56126.1"/>
    <property type="molecule type" value="Genomic_DNA"/>
</dbReference>
<feature type="compositionally biased region" description="Basic and acidic residues" evidence="9">
    <location>
        <begin position="723"/>
        <end position="738"/>
    </location>
</feature>
<dbReference type="Pfam" id="PF01602">
    <property type="entry name" value="Adaptin_N"/>
    <property type="match status" value="1"/>
</dbReference>
<dbReference type="OrthoDB" id="10264595at2759"/>
<evidence type="ECO:0000256" key="4">
    <source>
        <dbReference type="ARBA" id="ARBA00022448"/>
    </source>
</evidence>
<comment type="similarity">
    <text evidence="2 8">Belongs to the adaptor complexes large subunit family.</text>
</comment>
<evidence type="ECO:0000256" key="8">
    <source>
        <dbReference type="PIRNR" id="PIRNR037092"/>
    </source>
</evidence>
<comment type="subcellular location">
    <subcellularLocation>
        <location evidence="1">Cytoplasmic vesicle</location>
        <location evidence="1">Clathrin-coated vesicle membrane</location>
        <topology evidence="1">Peripheral membrane protein</topology>
        <orientation evidence="1">Cytoplasmic side</orientation>
    </subcellularLocation>
    <subcellularLocation>
        <location evidence="8">Golgi apparatus</location>
    </subcellularLocation>
</comment>
<dbReference type="GO" id="GO:0010008">
    <property type="term" value="C:endosome membrane"/>
    <property type="evidence" value="ECO:0007669"/>
    <property type="project" value="TreeGrafter"/>
</dbReference>
<keyword evidence="7" id="KW-0472">Membrane</keyword>
<dbReference type="Proteomes" id="UP000242525">
    <property type="component" value="Unassembled WGS sequence"/>
</dbReference>
<dbReference type="FunFam" id="1.25.10.10:FF:000251">
    <property type="entry name" value="AP-3 complex subunit delta"/>
    <property type="match status" value="1"/>
</dbReference>
<evidence type="ECO:0000256" key="3">
    <source>
        <dbReference type="ARBA" id="ARBA00015717"/>
    </source>
</evidence>
<feature type="region of interest" description="Disordered" evidence="9">
    <location>
        <begin position="815"/>
        <end position="840"/>
    </location>
</feature>
<organism evidence="11 12">
    <name type="scientific">Geotrichum candidum</name>
    <name type="common">Oospora lactis</name>
    <name type="synonym">Dipodascus geotrichum</name>
    <dbReference type="NCBI Taxonomy" id="1173061"/>
    <lineage>
        <taxon>Eukaryota</taxon>
        <taxon>Fungi</taxon>
        <taxon>Dikarya</taxon>
        <taxon>Ascomycota</taxon>
        <taxon>Saccharomycotina</taxon>
        <taxon>Dipodascomycetes</taxon>
        <taxon>Dipodascales</taxon>
        <taxon>Dipodascaceae</taxon>
        <taxon>Geotrichum</taxon>
    </lineage>
</organism>
<evidence type="ECO:0000313" key="12">
    <source>
        <dbReference type="Proteomes" id="UP000242525"/>
    </source>
</evidence>
<accession>A0A0J9XGT4</accession>
<comment type="caution">
    <text evidence="11">The sequence shown here is derived from an EMBL/GenBank/DDBJ whole genome shotgun (WGS) entry which is preliminary data.</text>
</comment>
<evidence type="ECO:0000256" key="2">
    <source>
        <dbReference type="ARBA" id="ARBA00006613"/>
    </source>
</evidence>
<feature type="region of interest" description="Disordered" evidence="9">
    <location>
        <begin position="700"/>
        <end position="762"/>
    </location>
</feature>
<dbReference type="GO" id="GO:0030665">
    <property type="term" value="C:clathrin-coated vesicle membrane"/>
    <property type="evidence" value="ECO:0007669"/>
    <property type="project" value="UniProtKB-SubCell"/>
</dbReference>
<dbReference type="Gene3D" id="1.25.10.10">
    <property type="entry name" value="Leucine-rich Repeat Variant"/>
    <property type="match status" value="1"/>
</dbReference>
<dbReference type="PANTHER" id="PTHR22781">
    <property type="entry name" value="DELTA ADAPTIN-RELATED"/>
    <property type="match status" value="1"/>
</dbReference>
<proteinExistence type="inferred from homology"/>